<evidence type="ECO:0000313" key="2">
    <source>
        <dbReference type="EMBL" id="QDU63854.1"/>
    </source>
</evidence>
<dbReference type="AlphaFoldDB" id="A0A518BA50"/>
<dbReference type="Proteomes" id="UP000317093">
    <property type="component" value="Chromosome"/>
</dbReference>
<dbReference type="EMBL" id="CP036279">
    <property type="protein sequence ID" value="QDU63854.1"/>
    <property type="molecule type" value="Genomic_DNA"/>
</dbReference>
<protein>
    <submittedName>
        <fullName evidence="2">tRNA threonylcarbamoyladenosine biosynthesis protein TsaB</fullName>
    </submittedName>
</protein>
<accession>A0A518BA50</accession>
<keyword evidence="3" id="KW-1185">Reference proteome</keyword>
<feature type="domain" description="Gcp-like" evidence="1">
    <location>
        <begin position="31"/>
        <end position="127"/>
    </location>
</feature>
<dbReference type="InterPro" id="IPR043129">
    <property type="entry name" value="ATPase_NBD"/>
</dbReference>
<dbReference type="Gene3D" id="3.30.420.40">
    <property type="match status" value="2"/>
</dbReference>
<dbReference type="InterPro" id="IPR022496">
    <property type="entry name" value="T6A_TsaB"/>
</dbReference>
<proteinExistence type="predicted"/>
<dbReference type="KEGG" id="knv:Pan216_47350"/>
<gene>
    <name evidence="2" type="primary">tsaB</name>
    <name evidence="2" type="ORF">Pan216_47350</name>
</gene>
<dbReference type="RefSeq" id="WP_145261629.1">
    <property type="nucleotide sequence ID" value="NZ_CP036279.1"/>
</dbReference>
<dbReference type="GO" id="GO:0002949">
    <property type="term" value="P:tRNA threonylcarbamoyladenosine modification"/>
    <property type="evidence" value="ECO:0007669"/>
    <property type="project" value="InterPro"/>
</dbReference>
<dbReference type="SUPFAM" id="SSF53067">
    <property type="entry name" value="Actin-like ATPase domain"/>
    <property type="match status" value="2"/>
</dbReference>
<reference evidence="2 3" key="1">
    <citation type="submission" date="2019-02" db="EMBL/GenBank/DDBJ databases">
        <title>Deep-cultivation of Planctomycetes and their phenomic and genomic characterization uncovers novel biology.</title>
        <authorList>
            <person name="Wiegand S."/>
            <person name="Jogler M."/>
            <person name="Boedeker C."/>
            <person name="Pinto D."/>
            <person name="Vollmers J."/>
            <person name="Rivas-Marin E."/>
            <person name="Kohn T."/>
            <person name="Peeters S.H."/>
            <person name="Heuer A."/>
            <person name="Rast P."/>
            <person name="Oberbeckmann S."/>
            <person name="Bunk B."/>
            <person name="Jeske O."/>
            <person name="Meyerdierks A."/>
            <person name="Storesund J.E."/>
            <person name="Kallscheuer N."/>
            <person name="Luecker S."/>
            <person name="Lage O.M."/>
            <person name="Pohl T."/>
            <person name="Merkel B.J."/>
            <person name="Hornburger P."/>
            <person name="Mueller R.-W."/>
            <person name="Bruemmer F."/>
            <person name="Labrenz M."/>
            <person name="Spormann A.M."/>
            <person name="Op den Camp H."/>
            <person name="Overmann J."/>
            <person name="Amann R."/>
            <person name="Jetten M.S.M."/>
            <person name="Mascher T."/>
            <person name="Medema M.H."/>
            <person name="Devos D.P."/>
            <person name="Kaster A.-K."/>
            <person name="Ovreas L."/>
            <person name="Rohde M."/>
            <person name="Galperin M.Y."/>
            <person name="Jogler C."/>
        </authorList>
    </citation>
    <scope>NUCLEOTIDE SEQUENCE [LARGE SCALE GENOMIC DNA]</scope>
    <source>
        <strain evidence="2 3">Pan216</strain>
    </source>
</reference>
<dbReference type="NCBIfam" id="TIGR03725">
    <property type="entry name" value="T6A_YeaZ"/>
    <property type="match status" value="1"/>
</dbReference>
<evidence type="ECO:0000313" key="3">
    <source>
        <dbReference type="Proteomes" id="UP000317093"/>
    </source>
</evidence>
<name>A0A518BA50_9BACT</name>
<dbReference type="CDD" id="cd24032">
    <property type="entry name" value="ASKHA_NBD_TsaB"/>
    <property type="match status" value="1"/>
</dbReference>
<evidence type="ECO:0000259" key="1">
    <source>
        <dbReference type="Pfam" id="PF00814"/>
    </source>
</evidence>
<dbReference type="OrthoDB" id="9784166at2"/>
<sequence>MRTLLIETSTSEGAVGLAAGTRLVARKQLSQARRHARDLIPAIGQLLDEAGWAPRSIELVIVDRGPGSYTGLRVGIMTAKTFCYATGAMLVGGCAADILAHAASDDALSVATLIDAQKGNIYARHFTRTGAGEPLEPTSELAVVDAKEWLATLPEGTLVTGPALDRFADVVPATLRTTEEGRRYPELSSLLGIGRSSCDAGRRDDPWGLEPTYLRPSEAEERWRQRHGADAS</sequence>
<organism evidence="2 3">
    <name type="scientific">Kolteria novifilia</name>
    <dbReference type="NCBI Taxonomy" id="2527975"/>
    <lineage>
        <taxon>Bacteria</taxon>
        <taxon>Pseudomonadati</taxon>
        <taxon>Planctomycetota</taxon>
        <taxon>Planctomycetia</taxon>
        <taxon>Kolteriales</taxon>
        <taxon>Kolteriaceae</taxon>
        <taxon>Kolteria</taxon>
    </lineage>
</organism>
<dbReference type="Pfam" id="PF00814">
    <property type="entry name" value="TsaD"/>
    <property type="match status" value="1"/>
</dbReference>
<dbReference type="InterPro" id="IPR000905">
    <property type="entry name" value="Gcp-like_dom"/>
</dbReference>